<name>A0AAP0J1Q9_9MAGN</name>
<reference evidence="2 3" key="1">
    <citation type="submission" date="2024-01" db="EMBL/GenBank/DDBJ databases">
        <title>Genome assemblies of Stephania.</title>
        <authorList>
            <person name="Yang L."/>
        </authorList>
    </citation>
    <scope>NUCLEOTIDE SEQUENCE [LARGE SCALE GENOMIC DNA]</scope>
    <source>
        <strain evidence="2">JXDWG</strain>
        <tissue evidence="2">Leaf</tissue>
    </source>
</reference>
<evidence type="ECO:0000313" key="2">
    <source>
        <dbReference type="EMBL" id="KAK9125849.1"/>
    </source>
</evidence>
<dbReference type="Proteomes" id="UP001419268">
    <property type="component" value="Unassembled WGS sequence"/>
</dbReference>
<accession>A0AAP0J1Q9</accession>
<evidence type="ECO:0000313" key="3">
    <source>
        <dbReference type="Proteomes" id="UP001419268"/>
    </source>
</evidence>
<gene>
    <name evidence="2" type="ORF">Scep_014695</name>
</gene>
<dbReference type="EMBL" id="JBBNAG010000006">
    <property type="protein sequence ID" value="KAK9125849.1"/>
    <property type="molecule type" value="Genomic_DNA"/>
</dbReference>
<feature type="region of interest" description="Disordered" evidence="1">
    <location>
        <begin position="1"/>
        <end position="20"/>
    </location>
</feature>
<sequence>MDFGVETSIEGHELRGTEGTERGAEIFEVVSDMVRPSVMGGRPSEEMRINGFLRWGEKSTRESKMGHVNERD</sequence>
<proteinExistence type="predicted"/>
<evidence type="ECO:0000256" key="1">
    <source>
        <dbReference type="SAM" id="MobiDB-lite"/>
    </source>
</evidence>
<feature type="compositionally biased region" description="Basic and acidic residues" evidence="1">
    <location>
        <begin position="9"/>
        <end position="20"/>
    </location>
</feature>
<dbReference type="AlphaFoldDB" id="A0AAP0J1Q9"/>
<keyword evidence="3" id="KW-1185">Reference proteome</keyword>
<protein>
    <submittedName>
        <fullName evidence="2">Uncharacterized protein</fullName>
    </submittedName>
</protein>
<comment type="caution">
    <text evidence="2">The sequence shown here is derived from an EMBL/GenBank/DDBJ whole genome shotgun (WGS) entry which is preliminary data.</text>
</comment>
<organism evidence="2 3">
    <name type="scientific">Stephania cephalantha</name>
    <dbReference type="NCBI Taxonomy" id="152367"/>
    <lineage>
        <taxon>Eukaryota</taxon>
        <taxon>Viridiplantae</taxon>
        <taxon>Streptophyta</taxon>
        <taxon>Embryophyta</taxon>
        <taxon>Tracheophyta</taxon>
        <taxon>Spermatophyta</taxon>
        <taxon>Magnoliopsida</taxon>
        <taxon>Ranunculales</taxon>
        <taxon>Menispermaceae</taxon>
        <taxon>Menispermoideae</taxon>
        <taxon>Cissampelideae</taxon>
        <taxon>Stephania</taxon>
    </lineage>
</organism>